<evidence type="ECO:0008006" key="11">
    <source>
        <dbReference type="Google" id="ProtNLM"/>
    </source>
</evidence>
<comment type="subcellular location">
    <subcellularLocation>
        <location evidence="1">Secreted</location>
    </subcellularLocation>
</comment>
<dbReference type="GO" id="GO:0016788">
    <property type="term" value="F:hydrolase activity, acting on ester bonds"/>
    <property type="evidence" value="ECO:0007669"/>
    <property type="project" value="InterPro"/>
</dbReference>
<evidence type="ECO:0000313" key="9">
    <source>
        <dbReference type="EMBL" id="KAF4372707.1"/>
    </source>
</evidence>
<keyword evidence="7" id="KW-0443">Lipid metabolism</keyword>
<evidence type="ECO:0000313" key="10">
    <source>
        <dbReference type="Proteomes" id="UP000525078"/>
    </source>
</evidence>
<evidence type="ECO:0000256" key="3">
    <source>
        <dbReference type="ARBA" id="ARBA00022525"/>
    </source>
</evidence>
<evidence type="ECO:0000256" key="7">
    <source>
        <dbReference type="ARBA" id="ARBA00023098"/>
    </source>
</evidence>
<dbReference type="EMBL" id="JAATIP010000104">
    <property type="protein sequence ID" value="KAF4372707.1"/>
    <property type="molecule type" value="Genomic_DNA"/>
</dbReference>
<dbReference type="GO" id="GO:0005576">
    <property type="term" value="C:extracellular region"/>
    <property type="evidence" value="ECO:0007669"/>
    <property type="project" value="UniProtKB-SubCell"/>
</dbReference>
<keyword evidence="5" id="KW-0378">Hydrolase</keyword>
<dbReference type="InterPro" id="IPR036514">
    <property type="entry name" value="SGNH_hydro_sf"/>
</dbReference>
<sequence length="273" mass="30035">MAKYHKNFIFTISLLLSYLSLSISYYDHHNKCSFPKECGKAKTNGMFVFGSSLVDNGNNNFFENRAKADYLPYGMDFPNGPSGRFTNGKNIIDLLGEHLKLPIDFIPSFKDPSTKGLKIVYGVNHASASSGILDDTGIIAGNVTSLRQQIKDFEEESLPELENVLGCTTNDSLPNYLFVVGVGGNDIKLYNLGGRKFVLTGVFPLGNYPLVKLNMPNCDFCVTLLNQAAQLFNTNLASMVAQLRTLMPGSHFVIINTYNILNQILSDPAPEGI</sequence>
<keyword evidence="4 8" id="KW-0732">Signal</keyword>
<accession>A0A7J6FPY7</accession>
<name>A0A7J6FPY7_CANSA</name>
<gene>
    <name evidence="9" type="ORF">F8388_000874</name>
</gene>
<evidence type="ECO:0000256" key="2">
    <source>
        <dbReference type="ARBA" id="ARBA00008668"/>
    </source>
</evidence>
<protein>
    <recommendedName>
        <fullName evidence="11">GDSL esterase/lipase</fullName>
    </recommendedName>
</protein>
<dbReference type="PANTHER" id="PTHR45650">
    <property type="entry name" value="GDSL-LIKE LIPASE/ACYLHYDROLASE-RELATED"/>
    <property type="match status" value="1"/>
</dbReference>
<organism evidence="9 10">
    <name type="scientific">Cannabis sativa</name>
    <name type="common">Hemp</name>
    <name type="synonym">Marijuana</name>
    <dbReference type="NCBI Taxonomy" id="3483"/>
    <lineage>
        <taxon>Eukaryota</taxon>
        <taxon>Viridiplantae</taxon>
        <taxon>Streptophyta</taxon>
        <taxon>Embryophyta</taxon>
        <taxon>Tracheophyta</taxon>
        <taxon>Spermatophyta</taxon>
        <taxon>Magnoliopsida</taxon>
        <taxon>eudicotyledons</taxon>
        <taxon>Gunneridae</taxon>
        <taxon>Pentapetalae</taxon>
        <taxon>rosids</taxon>
        <taxon>fabids</taxon>
        <taxon>Rosales</taxon>
        <taxon>Cannabaceae</taxon>
        <taxon>Cannabis</taxon>
    </lineage>
</organism>
<dbReference type="Gene3D" id="3.40.50.1110">
    <property type="entry name" value="SGNH hydrolase"/>
    <property type="match status" value="2"/>
</dbReference>
<reference evidence="9 10" key="1">
    <citation type="journal article" date="2020" name="bioRxiv">
        <title>Sequence and annotation of 42 cannabis genomes reveals extensive copy number variation in cannabinoid synthesis and pathogen resistance genes.</title>
        <authorList>
            <person name="Mckernan K.J."/>
            <person name="Helbert Y."/>
            <person name="Kane L.T."/>
            <person name="Ebling H."/>
            <person name="Zhang L."/>
            <person name="Liu B."/>
            <person name="Eaton Z."/>
            <person name="Mclaughlin S."/>
            <person name="Kingan S."/>
            <person name="Baybayan P."/>
            <person name="Concepcion G."/>
            <person name="Jordan M."/>
            <person name="Riva A."/>
            <person name="Barbazuk W."/>
            <person name="Harkins T."/>
        </authorList>
    </citation>
    <scope>NUCLEOTIDE SEQUENCE [LARGE SCALE GENOMIC DNA]</scope>
    <source>
        <strain evidence="10">cv. Jamaican Lion 4</strain>
        <tissue evidence="9">Leaf</tissue>
    </source>
</reference>
<comment type="similarity">
    <text evidence="2">Belongs to the 'GDSL' lipolytic enzyme family.</text>
</comment>
<feature type="chain" id="PRO_5029674356" description="GDSL esterase/lipase" evidence="8">
    <location>
        <begin position="25"/>
        <end position="273"/>
    </location>
</feature>
<evidence type="ECO:0000256" key="8">
    <source>
        <dbReference type="SAM" id="SignalP"/>
    </source>
</evidence>
<keyword evidence="3" id="KW-0964">Secreted</keyword>
<dbReference type="AlphaFoldDB" id="A0A7J6FPY7"/>
<dbReference type="Pfam" id="PF00657">
    <property type="entry name" value="Lipase_GDSL"/>
    <property type="match status" value="1"/>
</dbReference>
<dbReference type="GO" id="GO:0016042">
    <property type="term" value="P:lipid catabolic process"/>
    <property type="evidence" value="ECO:0007669"/>
    <property type="project" value="UniProtKB-KW"/>
</dbReference>
<proteinExistence type="inferred from homology"/>
<evidence type="ECO:0000256" key="1">
    <source>
        <dbReference type="ARBA" id="ARBA00004613"/>
    </source>
</evidence>
<dbReference type="PANTHER" id="PTHR45650:SF2">
    <property type="entry name" value="OS06G0560700 PROTEIN"/>
    <property type="match status" value="1"/>
</dbReference>
<evidence type="ECO:0000256" key="4">
    <source>
        <dbReference type="ARBA" id="ARBA00022729"/>
    </source>
</evidence>
<dbReference type="InterPro" id="IPR001087">
    <property type="entry name" value="GDSL"/>
</dbReference>
<evidence type="ECO:0000256" key="6">
    <source>
        <dbReference type="ARBA" id="ARBA00022963"/>
    </source>
</evidence>
<evidence type="ECO:0000256" key="5">
    <source>
        <dbReference type="ARBA" id="ARBA00022801"/>
    </source>
</evidence>
<comment type="caution">
    <text evidence="9">The sequence shown here is derived from an EMBL/GenBank/DDBJ whole genome shotgun (WGS) entry which is preliminary data.</text>
</comment>
<dbReference type="InterPro" id="IPR051238">
    <property type="entry name" value="GDSL_esterase/lipase"/>
</dbReference>
<keyword evidence="6" id="KW-0442">Lipid degradation</keyword>
<dbReference type="Proteomes" id="UP000525078">
    <property type="component" value="Unassembled WGS sequence"/>
</dbReference>
<feature type="signal peptide" evidence="8">
    <location>
        <begin position="1"/>
        <end position="24"/>
    </location>
</feature>